<dbReference type="EMBL" id="VIVR01000001">
    <property type="protein sequence ID" value="TWE15529.1"/>
    <property type="molecule type" value="Genomic_DNA"/>
</dbReference>
<keyword evidence="6" id="KW-1185">Reference proteome</keyword>
<dbReference type="Proteomes" id="UP000318416">
    <property type="component" value="Unassembled WGS sequence"/>
</dbReference>
<evidence type="ECO:0000313" key="5">
    <source>
        <dbReference type="EMBL" id="TWE15529.1"/>
    </source>
</evidence>
<gene>
    <name evidence="5" type="ORF">FB465_0429</name>
</gene>
<evidence type="ECO:0000256" key="4">
    <source>
        <dbReference type="RuleBase" id="RU362118"/>
    </source>
</evidence>
<reference evidence="5 6" key="1">
    <citation type="submission" date="2019-06" db="EMBL/GenBank/DDBJ databases">
        <title>Sequencing the genomes of 1000 actinobacteria strains.</title>
        <authorList>
            <person name="Klenk H.-P."/>
        </authorList>
    </citation>
    <scope>NUCLEOTIDE SEQUENCE [LARGE SCALE GENOMIC DNA]</scope>
    <source>
        <strain evidence="5 6">DSM 41649</strain>
    </source>
</reference>
<dbReference type="Gene3D" id="3.40.640.10">
    <property type="entry name" value="Type I PLP-dependent aspartate aminotransferase-like (Major domain)"/>
    <property type="match status" value="1"/>
</dbReference>
<organism evidence="5 6">
    <name type="scientific">Kitasatospora atroaurantiaca</name>
    <dbReference type="NCBI Taxonomy" id="285545"/>
    <lineage>
        <taxon>Bacteria</taxon>
        <taxon>Bacillati</taxon>
        <taxon>Actinomycetota</taxon>
        <taxon>Actinomycetes</taxon>
        <taxon>Kitasatosporales</taxon>
        <taxon>Streptomycetaceae</taxon>
        <taxon>Kitasatospora</taxon>
    </lineage>
</organism>
<sequence length="443" mass="47649">MTGGPAGEVSEASTAYLVRLAGALVEEYRAEGFAVPASLAEAADGGLAFRPLLERYRAASGQLAGLLDSSFEAAAAYRSMEEFWADAAQQEQGLSPRTYWDSYENGRRRRAEQLAAAAFGSEQAVLVNAGMSALDVAVRASGARPGDTLLVHDRMYFETRDLLDALYLPWGLRTVPVDLRDAEAATAAIARHSPVLALAELALNGPRCDVPVLEPLRAAGIRTVLDCSALGHGTVPAELMAGPDTLYVESGMKYLTRAAGSGVLYGWGEWGEAARLCARRTGQQLQGRALHRIRPGEVAACRSRLALHSARRRRFVDTLERCWPDLVVTDARRAVADRQDLLARAVERGADGCMAFVALPEGAAADPEAAHRALVAEWAGAWEEPRIRAGFGWTLTTGRAYGRDPLNTALGECFTRISVGIEPEQQIDDLAAHLAQVARKATR</sequence>
<evidence type="ECO:0000313" key="6">
    <source>
        <dbReference type="Proteomes" id="UP000318416"/>
    </source>
</evidence>
<name>A0A561EIT6_9ACTN</name>
<dbReference type="SUPFAM" id="SSF53383">
    <property type="entry name" value="PLP-dependent transferases"/>
    <property type="match status" value="1"/>
</dbReference>
<dbReference type="RefSeq" id="WP_145787053.1">
    <property type="nucleotide sequence ID" value="NZ_BAAABR010000028.1"/>
</dbReference>
<dbReference type="InterPro" id="IPR015421">
    <property type="entry name" value="PyrdxlP-dep_Trfase_major"/>
</dbReference>
<dbReference type="GO" id="GO:0047804">
    <property type="term" value="F:cysteine-S-conjugate beta-lyase activity"/>
    <property type="evidence" value="ECO:0007669"/>
    <property type="project" value="UniProtKB-ARBA"/>
</dbReference>
<dbReference type="PANTHER" id="PTHR11808:SF50">
    <property type="entry name" value="CYSTATHIONINE BETA-LYASE"/>
    <property type="match status" value="1"/>
</dbReference>
<evidence type="ECO:0000256" key="2">
    <source>
        <dbReference type="ARBA" id="ARBA00022898"/>
    </source>
</evidence>
<protein>
    <submittedName>
        <fullName evidence="5">Cys/Met metabolism PLP-dependent enzyme</fullName>
    </submittedName>
</protein>
<dbReference type="PANTHER" id="PTHR11808">
    <property type="entry name" value="TRANS-SULFURATION ENZYME FAMILY MEMBER"/>
    <property type="match status" value="1"/>
</dbReference>
<comment type="caution">
    <text evidence="5">The sequence shown here is derived from an EMBL/GenBank/DDBJ whole genome shotgun (WGS) entry which is preliminary data.</text>
</comment>
<dbReference type="OrthoDB" id="5179511at2"/>
<comment type="similarity">
    <text evidence="4">Belongs to the trans-sulfuration enzymes family.</text>
</comment>
<dbReference type="GO" id="GO:0019346">
    <property type="term" value="P:transsulfuration"/>
    <property type="evidence" value="ECO:0007669"/>
    <property type="project" value="InterPro"/>
</dbReference>
<keyword evidence="2 4" id="KW-0663">Pyridoxal phosphate</keyword>
<accession>A0A561EIT6</accession>
<comment type="cofactor">
    <cofactor evidence="1 4">
        <name>pyridoxal 5'-phosphate</name>
        <dbReference type="ChEBI" id="CHEBI:597326"/>
    </cofactor>
</comment>
<keyword evidence="3" id="KW-0456">Lyase</keyword>
<dbReference type="GO" id="GO:0005737">
    <property type="term" value="C:cytoplasm"/>
    <property type="evidence" value="ECO:0007669"/>
    <property type="project" value="TreeGrafter"/>
</dbReference>
<proteinExistence type="inferred from homology"/>
<dbReference type="InterPro" id="IPR000277">
    <property type="entry name" value="Cys/Met-Metab_PyrdxlP-dep_enz"/>
</dbReference>
<dbReference type="Pfam" id="PF01053">
    <property type="entry name" value="Cys_Met_Meta_PP"/>
    <property type="match status" value="1"/>
</dbReference>
<evidence type="ECO:0000256" key="3">
    <source>
        <dbReference type="ARBA" id="ARBA00023239"/>
    </source>
</evidence>
<dbReference type="GO" id="GO:0030170">
    <property type="term" value="F:pyridoxal phosphate binding"/>
    <property type="evidence" value="ECO:0007669"/>
    <property type="project" value="InterPro"/>
</dbReference>
<evidence type="ECO:0000256" key="1">
    <source>
        <dbReference type="ARBA" id="ARBA00001933"/>
    </source>
</evidence>
<dbReference type="AlphaFoldDB" id="A0A561EIT6"/>
<dbReference type="InterPro" id="IPR015424">
    <property type="entry name" value="PyrdxlP-dep_Trfase"/>
</dbReference>